<dbReference type="GO" id="GO:0004359">
    <property type="term" value="F:glutaminase activity"/>
    <property type="evidence" value="ECO:0007669"/>
    <property type="project" value="UniProtKB-EC"/>
</dbReference>
<evidence type="ECO:0000313" key="16">
    <source>
        <dbReference type="Proteomes" id="UP000183039"/>
    </source>
</evidence>
<evidence type="ECO:0000256" key="3">
    <source>
        <dbReference type="ARBA" id="ARBA00022605"/>
    </source>
</evidence>
<evidence type="ECO:0000313" key="13">
    <source>
        <dbReference type="EMBL" id="ALS03156.1"/>
    </source>
</evidence>
<comment type="catalytic activity">
    <reaction evidence="8 10">
        <text>5-[(5-phospho-1-deoxy-D-ribulos-1-ylimino)methylamino]-1-(5-phospho-beta-D-ribosyl)imidazole-4-carboxamide + L-glutamine = D-erythro-1-(imidazol-4-yl)glycerol 3-phosphate + 5-amino-1-(5-phospho-beta-D-ribosyl)imidazole-4-carboxamide + L-glutamate + H(+)</text>
        <dbReference type="Rhea" id="RHEA:24793"/>
        <dbReference type="ChEBI" id="CHEBI:15378"/>
        <dbReference type="ChEBI" id="CHEBI:29985"/>
        <dbReference type="ChEBI" id="CHEBI:58278"/>
        <dbReference type="ChEBI" id="CHEBI:58359"/>
        <dbReference type="ChEBI" id="CHEBI:58475"/>
        <dbReference type="ChEBI" id="CHEBI:58525"/>
        <dbReference type="EC" id="4.3.2.10"/>
    </reaction>
</comment>
<dbReference type="NCBIfam" id="TIGR01855">
    <property type="entry name" value="IMP_synth_hisH"/>
    <property type="match status" value="1"/>
</dbReference>
<dbReference type="CDD" id="cd01748">
    <property type="entry name" value="GATase1_IGP_Synthase"/>
    <property type="match status" value="1"/>
</dbReference>
<comment type="function">
    <text evidence="10">IGPS catalyzes the conversion of PRFAR and glutamine to IGP, AICAR and glutamate. The HisH subunit catalyzes the hydrolysis of glutamine to glutamate and ammonia as part of the synthesis of IGP and AICAR. The resulting ammonia molecule is channeled to the active site of HisF.</text>
</comment>
<reference evidence="14 16" key="1">
    <citation type="submission" date="2014-12" db="EMBL/GenBank/DDBJ databases">
        <title>Draft genome sequences of 29 type strains of Enterococci.</title>
        <authorList>
            <person name="Zhong Z."/>
            <person name="Sun Z."/>
            <person name="Liu W."/>
            <person name="Zhang W."/>
            <person name="Zhang H."/>
        </authorList>
    </citation>
    <scope>NUCLEOTIDE SEQUENCE [LARGE SCALE GENOMIC DNA]</scope>
    <source>
        <strain evidence="14 16">DSM 22801</strain>
    </source>
</reference>
<dbReference type="PROSITE" id="PS51274">
    <property type="entry name" value="GATASE_COBBQ"/>
    <property type="match status" value="1"/>
</dbReference>
<feature type="domain" description="Glutamine amidotransferase" evidence="12">
    <location>
        <begin position="4"/>
        <end position="188"/>
    </location>
</feature>
<accession>A0A0S3KFY3</accession>
<evidence type="ECO:0000256" key="5">
    <source>
        <dbReference type="ARBA" id="ARBA00022962"/>
    </source>
</evidence>
<dbReference type="Gene3D" id="3.40.50.880">
    <property type="match status" value="1"/>
</dbReference>
<feature type="active site" evidence="10 11">
    <location>
        <position position="183"/>
    </location>
</feature>
<dbReference type="Proteomes" id="UP000183039">
    <property type="component" value="Unassembled WGS sequence"/>
</dbReference>
<dbReference type="OrthoDB" id="9807137at2"/>
<dbReference type="KEGG" id="ess:ATZ33_17775"/>
<reference evidence="13 15" key="2">
    <citation type="submission" date="2015-12" db="EMBL/GenBank/DDBJ databases">
        <authorList>
            <person name="Lauer A."/>
            <person name="Humrighouse B."/>
            <person name="Loparev V."/>
            <person name="Shewmaker P.L."/>
            <person name="Whitney A.M."/>
            <person name="McLaughlin R.W."/>
        </authorList>
    </citation>
    <scope>NUCLEOTIDE SEQUENCE [LARGE SCALE GENOMIC DNA]</scope>
    <source>
        <strain evidence="13 15">LMG 23085</strain>
    </source>
</reference>
<sequence length="208" mass="22704">MIIIIDYDTGNTRNVQKALDYVGLTNKISADPKEIREADGLILPGVGAFSLAMEELKQRGLVNVIQEVAGKGTPILGVCLGMQLLLEGSMENGFTEGLGLIDGICEKLPDDPDLPVPHMGWNKLVVTKKTLLTKAVDGEYVYFVHSYYADCEPDVIDGLVQYSIKIPAMISKGNVYGTQFHPEKSSEAGLMILRGFKEVVEHANFTSN</sequence>
<dbReference type="EC" id="3.5.1.2" evidence="10"/>
<dbReference type="PANTHER" id="PTHR42701:SF1">
    <property type="entry name" value="IMIDAZOLE GLYCEROL PHOSPHATE SYNTHASE SUBUNIT HISH"/>
    <property type="match status" value="1"/>
</dbReference>
<keyword evidence="4 10" id="KW-0378">Hydrolase</keyword>
<proteinExistence type="inferred from homology"/>
<dbReference type="GO" id="GO:0000105">
    <property type="term" value="P:L-histidine biosynthetic process"/>
    <property type="evidence" value="ECO:0007669"/>
    <property type="project" value="UniProtKB-UniRule"/>
</dbReference>
<dbReference type="PANTHER" id="PTHR42701">
    <property type="entry name" value="IMIDAZOLE GLYCEROL PHOSPHATE SYNTHASE SUBUNIT HISH"/>
    <property type="match status" value="1"/>
</dbReference>
<gene>
    <name evidence="10 13" type="primary">hisH</name>
    <name evidence="13" type="ORF">ATZ33_17775</name>
    <name evidence="14" type="ORF">RV15_GL002244</name>
</gene>
<dbReference type="EMBL" id="JXLC01000003">
    <property type="protein sequence ID" value="OJG93110.1"/>
    <property type="molecule type" value="Genomic_DNA"/>
</dbReference>
<evidence type="ECO:0000256" key="8">
    <source>
        <dbReference type="ARBA" id="ARBA00047838"/>
    </source>
</evidence>
<dbReference type="PIRSF" id="PIRSF000495">
    <property type="entry name" value="Amidotransf_hisH"/>
    <property type="match status" value="1"/>
</dbReference>
<dbReference type="GO" id="GO:0016829">
    <property type="term" value="F:lyase activity"/>
    <property type="evidence" value="ECO:0007669"/>
    <property type="project" value="UniProtKB-KW"/>
</dbReference>
<dbReference type="InterPro" id="IPR029062">
    <property type="entry name" value="Class_I_gatase-like"/>
</dbReference>
<evidence type="ECO:0000259" key="12">
    <source>
        <dbReference type="Pfam" id="PF00117"/>
    </source>
</evidence>
<evidence type="ECO:0000256" key="11">
    <source>
        <dbReference type="PIRSR" id="PIRSR000495-1"/>
    </source>
</evidence>
<dbReference type="Pfam" id="PF00117">
    <property type="entry name" value="GATase"/>
    <property type="match status" value="1"/>
</dbReference>
<comment type="pathway">
    <text evidence="1 10">Amino-acid biosynthesis; L-histidine biosynthesis; L-histidine from 5-phospho-alpha-D-ribose 1-diphosphate: step 5/9.</text>
</comment>
<dbReference type="EMBL" id="CP013614">
    <property type="protein sequence ID" value="ALS03156.1"/>
    <property type="molecule type" value="Genomic_DNA"/>
</dbReference>
<name>A0A0S3KFY3_9ENTE</name>
<comment type="subunit">
    <text evidence="2 10">Heterodimer of HisH and HisF.</text>
</comment>
<comment type="catalytic activity">
    <reaction evidence="9 10">
        <text>L-glutamine + H2O = L-glutamate + NH4(+)</text>
        <dbReference type="Rhea" id="RHEA:15889"/>
        <dbReference type="ChEBI" id="CHEBI:15377"/>
        <dbReference type="ChEBI" id="CHEBI:28938"/>
        <dbReference type="ChEBI" id="CHEBI:29985"/>
        <dbReference type="ChEBI" id="CHEBI:58359"/>
        <dbReference type="EC" id="3.5.1.2"/>
    </reaction>
</comment>
<dbReference type="InterPro" id="IPR017926">
    <property type="entry name" value="GATASE"/>
</dbReference>
<keyword evidence="15" id="KW-1185">Reference proteome</keyword>
<evidence type="ECO:0000256" key="2">
    <source>
        <dbReference type="ARBA" id="ARBA00011152"/>
    </source>
</evidence>
<dbReference type="Proteomes" id="UP000065511">
    <property type="component" value="Chromosome"/>
</dbReference>
<evidence type="ECO:0000256" key="9">
    <source>
        <dbReference type="ARBA" id="ARBA00049534"/>
    </source>
</evidence>
<dbReference type="SUPFAM" id="SSF52317">
    <property type="entry name" value="Class I glutamine amidotransferase-like"/>
    <property type="match status" value="1"/>
</dbReference>
<keyword evidence="3 10" id="KW-0028">Amino-acid biosynthesis</keyword>
<dbReference type="EC" id="4.3.2.10" evidence="10"/>
<dbReference type="GO" id="GO:0000107">
    <property type="term" value="F:imidazoleglycerol-phosphate synthase activity"/>
    <property type="evidence" value="ECO:0007669"/>
    <property type="project" value="UniProtKB-UniRule"/>
</dbReference>
<keyword evidence="7 10" id="KW-0456">Lyase</keyword>
<dbReference type="SMART" id="SM01211">
    <property type="entry name" value="GATase_5"/>
    <property type="match status" value="1"/>
</dbReference>
<keyword evidence="10" id="KW-0963">Cytoplasm</keyword>
<keyword evidence="5 10" id="KW-0315">Glutamine amidotransferase</keyword>
<evidence type="ECO:0000313" key="15">
    <source>
        <dbReference type="Proteomes" id="UP000065511"/>
    </source>
</evidence>
<dbReference type="GO" id="GO:0005737">
    <property type="term" value="C:cytoplasm"/>
    <property type="evidence" value="ECO:0007669"/>
    <property type="project" value="UniProtKB-SubCell"/>
</dbReference>
<feature type="active site" description="Nucleophile" evidence="10 11">
    <location>
        <position position="79"/>
    </location>
</feature>
<organism evidence="14 16">
    <name type="scientific">Enterococcus silesiacus</name>
    <dbReference type="NCBI Taxonomy" id="332949"/>
    <lineage>
        <taxon>Bacteria</taxon>
        <taxon>Bacillati</taxon>
        <taxon>Bacillota</taxon>
        <taxon>Bacilli</taxon>
        <taxon>Lactobacillales</taxon>
        <taxon>Enterococcaceae</taxon>
        <taxon>Enterococcus</taxon>
    </lineage>
</organism>
<evidence type="ECO:0000313" key="14">
    <source>
        <dbReference type="EMBL" id="OJG93110.1"/>
    </source>
</evidence>
<feature type="active site" evidence="10 11">
    <location>
        <position position="181"/>
    </location>
</feature>
<evidence type="ECO:0000256" key="4">
    <source>
        <dbReference type="ARBA" id="ARBA00022801"/>
    </source>
</evidence>
<dbReference type="InterPro" id="IPR010139">
    <property type="entry name" value="Imidazole-glycPsynth_HisH"/>
</dbReference>
<evidence type="ECO:0000256" key="10">
    <source>
        <dbReference type="HAMAP-Rule" id="MF_00278"/>
    </source>
</evidence>
<dbReference type="PROSITE" id="PS51273">
    <property type="entry name" value="GATASE_TYPE_1"/>
    <property type="match status" value="1"/>
</dbReference>
<keyword evidence="6 10" id="KW-0368">Histidine biosynthesis</keyword>
<evidence type="ECO:0000256" key="1">
    <source>
        <dbReference type="ARBA" id="ARBA00005091"/>
    </source>
</evidence>
<dbReference type="PRINTS" id="PR00097">
    <property type="entry name" value="ANTSNTHASEII"/>
</dbReference>
<evidence type="ECO:0000256" key="7">
    <source>
        <dbReference type="ARBA" id="ARBA00023239"/>
    </source>
</evidence>
<dbReference type="AlphaFoldDB" id="A0A0S3KFY3"/>
<protein>
    <recommendedName>
        <fullName evidence="10">Imidazole glycerol phosphate synthase subunit HisH</fullName>
        <ecNumber evidence="10">4.3.2.10</ecNumber>
    </recommendedName>
    <alternativeName>
        <fullName evidence="10">IGP synthase glutaminase subunit</fullName>
        <ecNumber evidence="10">3.5.1.2</ecNumber>
    </alternativeName>
    <alternativeName>
        <fullName evidence="10">IGP synthase subunit HisH</fullName>
    </alternativeName>
    <alternativeName>
        <fullName evidence="10">ImGP synthase subunit HisH</fullName>
        <shortName evidence="10">IGPS subunit HisH</shortName>
    </alternativeName>
</protein>
<dbReference type="HAMAP" id="MF_00278">
    <property type="entry name" value="HisH"/>
    <property type="match status" value="1"/>
</dbReference>
<comment type="subcellular location">
    <subcellularLocation>
        <location evidence="10">Cytoplasm</location>
    </subcellularLocation>
</comment>
<evidence type="ECO:0000256" key="6">
    <source>
        <dbReference type="ARBA" id="ARBA00023102"/>
    </source>
</evidence>
<dbReference type="RefSeq" id="WP_071876659.1">
    <property type="nucleotide sequence ID" value="NZ_JXLC01000003.1"/>
</dbReference>